<accession>A0A563F0V1</accession>
<comment type="caution">
    <text evidence="2">The sequence shown here is derived from an EMBL/GenBank/DDBJ whole genome shotgun (WGS) entry which is preliminary data.</text>
</comment>
<reference evidence="2 3" key="1">
    <citation type="submission" date="2019-07" db="EMBL/GenBank/DDBJ databases">
        <title>Lentzea xizangensis sp. nov., isolated from Qinghai-Tibetan Plateau Soils.</title>
        <authorList>
            <person name="Huang J."/>
        </authorList>
    </citation>
    <scope>NUCLEOTIDE SEQUENCE [LARGE SCALE GENOMIC DNA]</scope>
    <source>
        <strain evidence="2 3">FXJ1.1311</strain>
    </source>
</reference>
<dbReference type="RefSeq" id="WP_146349934.1">
    <property type="nucleotide sequence ID" value="NZ_VOBR01000003.1"/>
</dbReference>
<keyword evidence="1" id="KW-0472">Membrane</keyword>
<evidence type="ECO:0000313" key="2">
    <source>
        <dbReference type="EMBL" id="TWP53523.1"/>
    </source>
</evidence>
<sequence>MRYVRWGSAALVVAIAELWAPGFASLAGTLLGLLLVQAAFQLGLMLGAVLFGLRVTHVIIGIGGELREWTTAKRRVVLRNIPVLFTVGIAGERTPVRRRMVAAGAASAVTATATAAATWLTVGADLGKGLALAAAAALVYELIPVRKPGGTSIGWFVLGLPRLAGRELAEMESTPRITAAKDAFNVGDLDTAERISAELTGEHPELLTVIGLQISTLCGRNQYGQALGLVTGLVSRQDLSPREMAYVMATTAGLTALAVDAGQLPGEIGVPAARRTLEGAIQVGYPSYRATGTLAIIALLEGDTSSAIDLGNRAAESSERAVDRADGLTTVAKAYMAAGDNKKARELMDVAHELAGWFPRVAATRARLSIG</sequence>
<evidence type="ECO:0000256" key="1">
    <source>
        <dbReference type="SAM" id="Phobius"/>
    </source>
</evidence>
<dbReference type="Proteomes" id="UP000316639">
    <property type="component" value="Unassembled WGS sequence"/>
</dbReference>
<proteinExistence type="predicted"/>
<dbReference type="OrthoDB" id="3694394at2"/>
<organism evidence="2 3">
    <name type="scientific">Lentzea tibetensis</name>
    <dbReference type="NCBI Taxonomy" id="2591470"/>
    <lineage>
        <taxon>Bacteria</taxon>
        <taxon>Bacillati</taxon>
        <taxon>Actinomycetota</taxon>
        <taxon>Actinomycetes</taxon>
        <taxon>Pseudonocardiales</taxon>
        <taxon>Pseudonocardiaceae</taxon>
        <taxon>Lentzea</taxon>
    </lineage>
</organism>
<keyword evidence="1" id="KW-1133">Transmembrane helix</keyword>
<dbReference type="InterPro" id="IPR011990">
    <property type="entry name" value="TPR-like_helical_dom_sf"/>
</dbReference>
<dbReference type="SUPFAM" id="SSF48452">
    <property type="entry name" value="TPR-like"/>
    <property type="match status" value="1"/>
</dbReference>
<keyword evidence="1" id="KW-0812">Transmembrane</keyword>
<dbReference type="AlphaFoldDB" id="A0A563F0V1"/>
<keyword evidence="3" id="KW-1185">Reference proteome</keyword>
<protein>
    <submittedName>
        <fullName evidence="2">Tetratricopeptide repeat protein</fullName>
    </submittedName>
</protein>
<dbReference type="Gene3D" id="1.25.40.10">
    <property type="entry name" value="Tetratricopeptide repeat domain"/>
    <property type="match status" value="1"/>
</dbReference>
<dbReference type="EMBL" id="VOBR01000003">
    <property type="protein sequence ID" value="TWP53523.1"/>
    <property type="molecule type" value="Genomic_DNA"/>
</dbReference>
<evidence type="ECO:0000313" key="3">
    <source>
        <dbReference type="Proteomes" id="UP000316639"/>
    </source>
</evidence>
<feature type="transmembrane region" description="Helical" evidence="1">
    <location>
        <begin position="100"/>
        <end position="120"/>
    </location>
</feature>
<gene>
    <name evidence="2" type="ORF">FKR81_06110</name>
</gene>
<name>A0A563F0V1_9PSEU</name>